<feature type="transmembrane region" description="Helical" evidence="1">
    <location>
        <begin position="350"/>
        <end position="368"/>
    </location>
</feature>
<reference evidence="2 3" key="1">
    <citation type="submission" date="2024-01" db="EMBL/GenBank/DDBJ databases">
        <title>The diversity of rhizobia nodulating Mimosa spp. in eleven states of Brazil covering several biomes is determined by host plant, location, and edaphic factors.</title>
        <authorList>
            <person name="Rouws L."/>
            <person name="Barauna A."/>
            <person name="Beukes C."/>
            <person name="De Faria S.M."/>
            <person name="Gross E."/>
            <person name="Dos Reis Junior F.B."/>
            <person name="Simon M."/>
            <person name="Maluk M."/>
            <person name="Odee D.W."/>
            <person name="Kenicer G."/>
            <person name="Young J.P.W."/>
            <person name="Reis V.M."/>
            <person name="Zilli J."/>
            <person name="James E.K."/>
        </authorList>
    </citation>
    <scope>NUCLEOTIDE SEQUENCE [LARGE SCALE GENOMIC DNA]</scope>
    <source>
        <strain evidence="2 3">JPY530</strain>
    </source>
</reference>
<proteinExistence type="predicted"/>
<name>A0ABU9QZK9_9BURK</name>
<feature type="transmembrane region" description="Helical" evidence="1">
    <location>
        <begin position="320"/>
        <end position="338"/>
    </location>
</feature>
<dbReference type="EMBL" id="JAZHGA010000006">
    <property type="protein sequence ID" value="MEM5340216.1"/>
    <property type="molecule type" value="Genomic_DNA"/>
</dbReference>
<evidence type="ECO:0000256" key="1">
    <source>
        <dbReference type="SAM" id="Phobius"/>
    </source>
</evidence>
<keyword evidence="1" id="KW-1133">Transmembrane helix</keyword>
<dbReference type="Proteomes" id="UP001481677">
    <property type="component" value="Unassembled WGS sequence"/>
</dbReference>
<feature type="transmembrane region" description="Helical" evidence="1">
    <location>
        <begin position="94"/>
        <end position="115"/>
    </location>
</feature>
<feature type="transmembrane region" description="Helical" evidence="1">
    <location>
        <begin position="122"/>
        <end position="139"/>
    </location>
</feature>
<gene>
    <name evidence="2" type="ORF">V4C56_11325</name>
</gene>
<keyword evidence="1" id="KW-0812">Transmembrane</keyword>
<feature type="transmembrane region" description="Helical" evidence="1">
    <location>
        <begin position="12"/>
        <end position="36"/>
    </location>
</feature>
<feature type="transmembrane region" description="Helical" evidence="1">
    <location>
        <begin position="288"/>
        <end position="308"/>
    </location>
</feature>
<feature type="transmembrane region" description="Helical" evidence="1">
    <location>
        <begin position="388"/>
        <end position="405"/>
    </location>
</feature>
<comment type="caution">
    <text evidence="2">The sequence shown here is derived from an EMBL/GenBank/DDBJ whole genome shotgun (WGS) entry which is preliminary data.</text>
</comment>
<accession>A0ABU9QZK9</accession>
<protein>
    <recommendedName>
        <fullName evidence="4">Glycosyltransferase RgtA/B/C/D-like domain-containing protein</fullName>
    </recommendedName>
</protein>
<dbReference type="RefSeq" id="WP_342958806.1">
    <property type="nucleotide sequence ID" value="NZ_JAZHFZ010000009.1"/>
</dbReference>
<feature type="transmembrane region" description="Helical" evidence="1">
    <location>
        <begin position="145"/>
        <end position="164"/>
    </location>
</feature>
<keyword evidence="1" id="KW-0472">Membrane</keyword>
<organism evidence="2 3">
    <name type="scientific">Paraburkholderia azotifigens</name>
    <dbReference type="NCBI Taxonomy" id="2057004"/>
    <lineage>
        <taxon>Bacteria</taxon>
        <taxon>Pseudomonadati</taxon>
        <taxon>Pseudomonadota</taxon>
        <taxon>Betaproteobacteria</taxon>
        <taxon>Burkholderiales</taxon>
        <taxon>Burkholderiaceae</taxon>
        <taxon>Paraburkholderia</taxon>
    </lineage>
</organism>
<evidence type="ECO:0008006" key="4">
    <source>
        <dbReference type="Google" id="ProtNLM"/>
    </source>
</evidence>
<evidence type="ECO:0000313" key="3">
    <source>
        <dbReference type="Proteomes" id="UP001481677"/>
    </source>
</evidence>
<evidence type="ECO:0000313" key="2">
    <source>
        <dbReference type="EMBL" id="MEM5340216.1"/>
    </source>
</evidence>
<keyword evidence="3" id="KW-1185">Reference proteome</keyword>
<sequence length="671" mass="73954">MESPNRTQYSIVAILVSLVVAGAIAWTLVGFVRYAMIAPPGFDGAMNLKTAASLVRGDGYGFFYDRFFPFPAQTDGPFILPTALAFWLGGITPFTGQVVNLLYIAALITLLTVLLRRLNTPLWLALLAALTCIAMPGFVEYSMNGYGEVPVLAWFFAAMLALVPRTGNGVPSRARLAAAGALFGVAYLTKVVALVCVAPATLILTCVVFCQSDRKARLIGLYIGAVVPVLLWELFRLIEVGSAHSYVNWWRYQVAQIRAQSGAKNTGAVEGFLAKGAHHLSILSDMTGVPTAVLAIGIVVPVFVGLLLALDKRTRPNTRLVLAVLVTVVGLYFFWWMFISPTAMTWLRRILDGLVLLQCLVVVALVAGWPRRPDPHMLSSAREPRGNVVLVVALIPAIACSLLLARNGESLTRQPQVPDYALTMYKMADTVRALPADATIFGTGWWQAPVVSLFSGRQFENFEHWRTDRINAVHDKYFVTDMYTEGISQSSIQQVLDVSDYEQVVKMTGGALYKLNKVRAYREFTADDTNVANLANGLNFSVADYPHRRGFYSRESNKEAWVGLHAAVMLKRKDENTLTMSIDLPSDLIDAASTHRLRLQVSSPGCLDRVVELSKPGEQTIKLPLACDAWTSARPFLVTLSSDQQMPFIPQIDSDNRLRAFKLRRMQLTVN</sequence>
<feature type="transmembrane region" description="Helical" evidence="1">
    <location>
        <begin position="216"/>
        <end position="235"/>
    </location>
</feature>
<feature type="transmembrane region" description="Helical" evidence="1">
    <location>
        <begin position="176"/>
        <end position="204"/>
    </location>
</feature>